<gene>
    <name evidence="1" type="ORF">METZ01_LOCUS56606</name>
</gene>
<name>A0A381SI33_9ZZZZ</name>
<accession>A0A381SI33</accession>
<reference evidence="1" key="1">
    <citation type="submission" date="2018-05" db="EMBL/GenBank/DDBJ databases">
        <authorList>
            <person name="Lanie J.A."/>
            <person name="Ng W.-L."/>
            <person name="Kazmierczak K.M."/>
            <person name="Andrzejewski T.M."/>
            <person name="Davidsen T.M."/>
            <person name="Wayne K.J."/>
            <person name="Tettelin H."/>
            <person name="Glass J.I."/>
            <person name="Rusch D."/>
            <person name="Podicherti R."/>
            <person name="Tsui H.-C.T."/>
            <person name="Winkler M.E."/>
        </authorList>
    </citation>
    <scope>NUCLEOTIDE SEQUENCE</scope>
</reference>
<sequence>MAINVVNQDIDQFINHKLLRSSGYLGSK</sequence>
<proteinExistence type="predicted"/>
<protein>
    <submittedName>
        <fullName evidence="1">Uncharacterized protein</fullName>
    </submittedName>
</protein>
<dbReference type="EMBL" id="UINC01003147">
    <property type="protein sequence ID" value="SVA03752.1"/>
    <property type="molecule type" value="Genomic_DNA"/>
</dbReference>
<organism evidence="1">
    <name type="scientific">marine metagenome</name>
    <dbReference type="NCBI Taxonomy" id="408172"/>
    <lineage>
        <taxon>unclassified sequences</taxon>
        <taxon>metagenomes</taxon>
        <taxon>ecological metagenomes</taxon>
    </lineage>
</organism>
<dbReference type="AlphaFoldDB" id="A0A381SI33"/>
<evidence type="ECO:0000313" key="1">
    <source>
        <dbReference type="EMBL" id="SVA03752.1"/>
    </source>
</evidence>